<dbReference type="PANTHER" id="PTHR42769">
    <property type="entry name" value="SUPEROXIDE DISMUTASE"/>
    <property type="match status" value="1"/>
</dbReference>
<dbReference type="InterPro" id="IPR019831">
    <property type="entry name" value="Mn/Fe_SOD_N"/>
</dbReference>
<dbReference type="EMBL" id="CP000112">
    <property type="protein sequence ID" value="ABB37683.1"/>
    <property type="molecule type" value="Genomic_DNA"/>
</dbReference>
<comment type="similarity">
    <text evidence="2 9">Belongs to the iron/manganese superoxide dismutase family.</text>
</comment>
<organism evidence="12 13">
    <name type="scientific">Oleidesulfovibrio alaskensis (strain ATCC BAA-1058 / DSM 17464 / G20)</name>
    <name type="common">Desulfovibrio alaskensis</name>
    <dbReference type="NCBI Taxonomy" id="207559"/>
    <lineage>
        <taxon>Bacteria</taxon>
        <taxon>Pseudomonadati</taxon>
        <taxon>Thermodesulfobacteriota</taxon>
        <taxon>Desulfovibrionia</taxon>
        <taxon>Desulfovibrionales</taxon>
        <taxon>Desulfovibrionaceae</taxon>
        <taxon>Oleidesulfovibrio</taxon>
    </lineage>
</organism>
<dbReference type="Pfam" id="PF02777">
    <property type="entry name" value="Sod_Fe_C"/>
    <property type="match status" value="1"/>
</dbReference>
<dbReference type="PANTHER" id="PTHR42769:SF3">
    <property type="entry name" value="SUPEROXIDE DISMUTASE [FE] 2, CHLOROPLASTIC"/>
    <property type="match status" value="1"/>
</dbReference>
<feature type="binding site" evidence="8">
    <location>
        <position position="207"/>
    </location>
    <ligand>
        <name>Mn(2+)</name>
        <dbReference type="ChEBI" id="CHEBI:29035"/>
    </ligand>
</feature>
<comment type="catalytic activity">
    <reaction evidence="9">
        <text>2 superoxide + 2 H(+) = H2O2 + O2</text>
        <dbReference type="Rhea" id="RHEA:20696"/>
        <dbReference type="ChEBI" id="CHEBI:15378"/>
        <dbReference type="ChEBI" id="CHEBI:15379"/>
        <dbReference type="ChEBI" id="CHEBI:16240"/>
        <dbReference type="ChEBI" id="CHEBI:18421"/>
        <dbReference type="EC" id="1.15.1.1"/>
    </reaction>
</comment>
<dbReference type="KEGG" id="dde:Dde_0882"/>
<dbReference type="InterPro" id="IPR019832">
    <property type="entry name" value="Mn/Fe_SOD_C"/>
</dbReference>
<dbReference type="Gene3D" id="1.10.287.990">
    <property type="entry name" value="Fe,Mn superoxide dismutase (SOD) domain"/>
    <property type="match status" value="1"/>
</dbReference>
<proteinExistence type="inferred from homology"/>
<evidence type="ECO:0000256" key="1">
    <source>
        <dbReference type="ARBA" id="ARBA00004418"/>
    </source>
</evidence>
<keyword evidence="13" id="KW-1185">Reference proteome</keyword>
<dbReference type="Pfam" id="PF00081">
    <property type="entry name" value="Sod_Fe_N"/>
    <property type="match status" value="1"/>
</dbReference>
<comment type="function">
    <text evidence="9">Destroys radicals which are normally produced within the cells and which are toxic to biological systems.</text>
</comment>
<evidence type="ECO:0000259" key="10">
    <source>
        <dbReference type="Pfam" id="PF00081"/>
    </source>
</evidence>
<dbReference type="GO" id="GO:0046872">
    <property type="term" value="F:metal ion binding"/>
    <property type="evidence" value="ECO:0007669"/>
    <property type="project" value="UniProtKB-KW"/>
</dbReference>
<evidence type="ECO:0000256" key="3">
    <source>
        <dbReference type="ARBA" id="ARBA00011771"/>
    </source>
</evidence>
<reference evidence="12 13" key="1">
    <citation type="journal article" date="2011" name="J. Bacteriol.">
        <title>Complete genome sequence and updated annotation of Desulfovibrio alaskensis G20.</title>
        <authorList>
            <person name="Hauser L.J."/>
            <person name="Land M.L."/>
            <person name="Brown S.D."/>
            <person name="Larimer F."/>
            <person name="Keller K.L."/>
            <person name="Rapp-Giles B.J."/>
            <person name="Price M.N."/>
            <person name="Lin M."/>
            <person name="Bruce D.C."/>
            <person name="Detter J.C."/>
            <person name="Tapia R."/>
            <person name="Han C.S."/>
            <person name="Goodwin L.A."/>
            <person name="Cheng J.F."/>
            <person name="Pitluck S."/>
            <person name="Copeland A."/>
            <person name="Lucas S."/>
            <person name="Nolan M."/>
            <person name="Lapidus A.L."/>
            <person name="Palumbo A.V."/>
            <person name="Wall J.D."/>
        </authorList>
    </citation>
    <scope>NUCLEOTIDE SEQUENCE [LARGE SCALE GENOMIC DNA]</scope>
    <source>
        <strain evidence="13">ATCC BAA 1058 / DSM 17464 / G20</strain>
    </source>
</reference>
<dbReference type="SUPFAM" id="SSF54719">
    <property type="entry name" value="Fe,Mn superoxide dismutase (SOD), C-terminal domain"/>
    <property type="match status" value="1"/>
</dbReference>
<sequence>MQHGEFCRTVTMDRRKFIQLAAAGTGLLAGAAVLGLPLHARAAEAYPLPPLPYAENALEPYISARTISFHYGKHTKAYYDKTNTLAAGMSGLALHEVFLKAAGKPDSAALLNNAAQAWNHTFYWNGMKPSGGGAPGKRMMEHLQASFGGYEQFREAFSAAAKGQFGSGWAWLVRNSDGTLEVVKTANAENPMVQGKTPVLVCDVWEHAYYLDYQNRRADYVSAFLDHLVDWDAAEKHLT</sequence>
<evidence type="ECO:0000256" key="8">
    <source>
        <dbReference type="PIRSR" id="PIRSR000349-1"/>
    </source>
</evidence>
<dbReference type="InterPro" id="IPR019546">
    <property type="entry name" value="TAT_signal_bac_arc"/>
</dbReference>
<evidence type="ECO:0000256" key="7">
    <source>
        <dbReference type="ARBA" id="ARBA00023014"/>
    </source>
</evidence>
<dbReference type="Gene3D" id="3.55.40.20">
    <property type="entry name" value="Iron/manganese superoxide dismutase, C-terminal domain"/>
    <property type="match status" value="1"/>
</dbReference>
<evidence type="ECO:0000256" key="2">
    <source>
        <dbReference type="ARBA" id="ARBA00008714"/>
    </source>
</evidence>
<keyword evidence="6 9" id="KW-0560">Oxidoreductase</keyword>
<name>Q314G3_OLEA2</name>
<dbReference type="GO" id="GO:0004784">
    <property type="term" value="F:superoxide dismutase activity"/>
    <property type="evidence" value="ECO:0007669"/>
    <property type="project" value="UniProtKB-EC"/>
</dbReference>
<keyword evidence="7" id="KW-0411">Iron-sulfur</keyword>
<feature type="binding site" evidence="8">
    <location>
        <position position="70"/>
    </location>
    <ligand>
        <name>Mn(2+)</name>
        <dbReference type="ChEBI" id="CHEBI:29035"/>
    </ligand>
</feature>
<dbReference type="PROSITE" id="PS00088">
    <property type="entry name" value="SOD_MN"/>
    <property type="match status" value="1"/>
</dbReference>
<dbReference type="HOGENOM" id="CLU_031625_0_1_7"/>
<accession>Q314G3</accession>
<evidence type="ECO:0000256" key="6">
    <source>
        <dbReference type="ARBA" id="ARBA00023002"/>
    </source>
</evidence>
<dbReference type="InterPro" id="IPR036324">
    <property type="entry name" value="Mn/Fe_SOD_N_sf"/>
</dbReference>
<dbReference type="PRINTS" id="PR01703">
    <property type="entry name" value="MNSODISMTASE"/>
</dbReference>
<evidence type="ECO:0000259" key="11">
    <source>
        <dbReference type="Pfam" id="PF02777"/>
    </source>
</evidence>
<dbReference type="GO" id="GO:0042597">
    <property type="term" value="C:periplasmic space"/>
    <property type="evidence" value="ECO:0007669"/>
    <property type="project" value="UniProtKB-SubCell"/>
</dbReference>
<dbReference type="PIRSF" id="PIRSF000349">
    <property type="entry name" value="SODismutase"/>
    <property type="match status" value="1"/>
</dbReference>
<dbReference type="InterPro" id="IPR001189">
    <property type="entry name" value="Mn/Fe_SOD"/>
</dbReference>
<dbReference type="EC" id="1.15.1.1" evidence="4 9"/>
<feature type="binding site" evidence="8">
    <location>
        <position position="120"/>
    </location>
    <ligand>
        <name>Mn(2+)</name>
        <dbReference type="ChEBI" id="CHEBI:29035"/>
    </ligand>
</feature>
<feature type="binding site" evidence="8">
    <location>
        <position position="203"/>
    </location>
    <ligand>
        <name>Mn(2+)</name>
        <dbReference type="ChEBI" id="CHEBI:29035"/>
    </ligand>
</feature>
<feature type="domain" description="Manganese/iron superoxide dismutase N-terminal" evidence="10">
    <location>
        <begin position="46"/>
        <end position="127"/>
    </location>
</feature>
<feature type="domain" description="Manganese/iron superoxide dismutase C-terminal" evidence="11">
    <location>
        <begin position="137"/>
        <end position="236"/>
    </location>
</feature>
<dbReference type="GO" id="GO:0051536">
    <property type="term" value="F:iron-sulfur cluster binding"/>
    <property type="evidence" value="ECO:0007669"/>
    <property type="project" value="UniProtKB-KW"/>
</dbReference>
<gene>
    <name evidence="12" type="ordered locus">Dde_0882</name>
</gene>
<dbReference type="STRING" id="207559.Dde_0882"/>
<dbReference type="InterPro" id="IPR019833">
    <property type="entry name" value="Mn/Fe_SOD_BS"/>
</dbReference>
<dbReference type="NCBIfam" id="TIGR01409">
    <property type="entry name" value="TAT_signal_seq"/>
    <property type="match status" value="1"/>
</dbReference>
<keyword evidence="5 8" id="KW-0479">Metal-binding</keyword>
<protein>
    <recommendedName>
        <fullName evidence="4 9">Superoxide dismutase</fullName>
        <ecNumber evidence="4 9">1.15.1.1</ecNumber>
    </recommendedName>
</protein>
<dbReference type="SUPFAM" id="SSF46609">
    <property type="entry name" value="Fe,Mn superoxide dismutase (SOD), N-terminal domain"/>
    <property type="match status" value="1"/>
</dbReference>
<evidence type="ECO:0000313" key="13">
    <source>
        <dbReference type="Proteomes" id="UP000002710"/>
    </source>
</evidence>
<dbReference type="InterPro" id="IPR006311">
    <property type="entry name" value="TAT_signal"/>
</dbReference>
<dbReference type="PROSITE" id="PS51318">
    <property type="entry name" value="TAT"/>
    <property type="match status" value="1"/>
</dbReference>
<dbReference type="Proteomes" id="UP000002710">
    <property type="component" value="Chromosome"/>
</dbReference>
<dbReference type="InterPro" id="IPR036314">
    <property type="entry name" value="SOD_C_sf"/>
</dbReference>
<comment type="subcellular location">
    <subcellularLocation>
        <location evidence="1">Periplasm</location>
    </subcellularLocation>
</comment>
<keyword evidence="7" id="KW-0408">Iron</keyword>
<dbReference type="RefSeq" id="WP_011366931.1">
    <property type="nucleotide sequence ID" value="NC_007519.1"/>
</dbReference>
<dbReference type="AlphaFoldDB" id="Q314G3"/>
<evidence type="ECO:0000313" key="12">
    <source>
        <dbReference type="EMBL" id="ABB37683.1"/>
    </source>
</evidence>
<evidence type="ECO:0000256" key="4">
    <source>
        <dbReference type="ARBA" id="ARBA00012682"/>
    </source>
</evidence>
<evidence type="ECO:0000256" key="5">
    <source>
        <dbReference type="ARBA" id="ARBA00022723"/>
    </source>
</evidence>
<dbReference type="eggNOG" id="COG0605">
    <property type="taxonomic scope" value="Bacteria"/>
</dbReference>
<comment type="subunit">
    <text evidence="3">Heterodimer of a large and a small subunit.</text>
</comment>
<evidence type="ECO:0000256" key="9">
    <source>
        <dbReference type="RuleBase" id="RU000414"/>
    </source>
</evidence>